<comment type="PTM">
    <text evidence="9">Carbamylation allows a single lysine to coordinate two divalent metal cations.</text>
</comment>
<dbReference type="InterPro" id="IPR032466">
    <property type="entry name" value="Metal_Hydrolase"/>
</dbReference>
<name>A0A2P6NT45_9EUKA</name>
<dbReference type="AlphaFoldDB" id="A0A2P6NT45"/>
<reference evidence="11 12" key="1">
    <citation type="journal article" date="2018" name="Genome Biol. Evol.">
        <title>Multiple Roots of Fruiting Body Formation in Amoebozoa.</title>
        <authorList>
            <person name="Hillmann F."/>
            <person name="Forbes G."/>
            <person name="Novohradska S."/>
            <person name="Ferling I."/>
            <person name="Riege K."/>
            <person name="Groth M."/>
            <person name="Westermann M."/>
            <person name="Marz M."/>
            <person name="Spaller T."/>
            <person name="Winckler T."/>
            <person name="Schaap P."/>
            <person name="Glockner G."/>
        </authorList>
    </citation>
    <scope>NUCLEOTIDE SEQUENCE [LARGE SCALE GENOMIC DNA]</scope>
    <source>
        <strain evidence="11 12">Jena</strain>
    </source>
</reference>
<evidence type="ECO:0000256" key="6">
    <source>
        <dbReference type="ARBA" id="ARBA00022833"/>
    </source>
</evidence>
<dbReference type="GO" id="GO:0004157">
    <property type="term" value="F:dihydropyrimidinase activity"/>
    <property type="evidence" value="ECO:0007669"/>
    <property type="project" value="UniProtKB-EC"/>
</dbReference>
<dbReference type="FunFam" id="3.20.20.140:FF:000001">
    <property type="entry name" value="Dihydropyrimidinase like 3"/>
    <property type="match status" value="1"/>
</dbReference>
<keyword evidence="6" id="KW-0862">Zinc</keyword>
<dbReference type="OrthoDB" id="10258955at2759"/>
<organism evidence="11 12">
    <name type="scientific">Planoprotostelium fungivorum</name>
    <dbReference type="NCBI Taxonomy" id="1890364"/>
    <lineage>
        <taxon>Eukaryota</taxon>
        <taxon>Amoebozoa</taxon>
        <taxon>Evosea</taxon>
        <taxon>Variosea</taxon>
        <taxon>Cavosteliida</taxon>
        <taxon>Cavosteliaceae</taxon>
        <taxon>Planoprotostelium</taxon>
    </lineage>
</organism>
<dbReference type="EC" id="3.5.2.2" evidence="8"/>
<dbReference type="PANTHER" id="PTHR11647:SF1">
    <property type="entry name" value="COLLAPSIN RESPONSE MEDIATOR PROTEIN"/>
    <property type="match status" value="1"/>
</dbReference>
<evidence type="ECO:0000256" key="4">
    <source>
        <dbReference type="ARBA" id="ARBA00022723"/>
    </source>
</evidence>
<dbReference type="InParanoid" id="A0A2P6NT45"/>
<feature type="modified residue" description="N6-carboxylysine" evidence="9">
    <location>
        <position position="146"/>
    </location>
</feature>
<dbReference type="Gene3D" id="3.20.20.140">
    <property type="entry name" value="Metal-dependent hydrolases"/>
    <property type="match status" value="1"/>
</dbReference>
<accession>A0A2P6NT45</accession>
<dbReference type="GO" id="GO:0005829">
    <property type="term" value="C:cytosol"/>
    <property type="evidence" value="ECO:0007669"/>
    <property type="project" value="TreeGrafter"/>
</dbReference>
<dbReference type="InterPro" id="IPR050378">
    <property type="entry name" value="Metallo-dep_Hydrolases_sf"/>
</dbReference>
<evidence type="ECO:0000256" key="2">
    <source>
        <dbReference type="ARBA" id="ARBA00008829"/>
    </source>
</evidence>
<comment type="subunit">
    <text evidence="3">Homotetramer.</text>
</comment>
<evidence type="ECO:0000256" key="9">
    <source>
        <dbReference type="PIRSR" id="PIRSR611778-50"/>
    </source>
</evidence>
<dbReference type="Gene3D" id="2.30.40.10">
    <property type="entry name" value="Urease, subunit C, domain 1"/>
    <property type="match status" value="1"/>
</dbReference>
<dbReference type="GO" id="GO:0046872">
    <property type="term" value="F:metal ion binding"/>
    <property type="evidence" value="ECO:0007669"/>
    <property type="project" value="UniProtKB-KW"/>
</dbReference>
<dbReference type="InterPro" id="IPR011778">
    <property type="entry name" value="Hydantoinase/dihydroPyrase"/>
</dbReference>
<dbReference type="STRING" id="1890364.A0A2P6NT45"/>
<evidence type="ECO:0000313" key="12">
    <source>
        <dbReference type="Proteomes" id="UP000241769"/>
    </source>
</evidence>
<dbReference type="GO" id="GO:0006208">
    <property type="term" value="P:pyrimidine nucleobase catabolic process"/>
    <property type="evidence" value="ECO:0007669"/>
    <property type="project" value="TreeGrafter"/>
</dbReference>
<dbReference type="PANTHER" id="PTHR11647">
    <property type="entry name" value="HYDRANTOINASE/DIHYDROPYRIMIDINASE FAMILY MEMBER"/>
    <property type="match status" value="1"/>
</dbReference>
<dbReference type="Proteomes" id="UP000241769">
    <property type="component" value="Unassembled WGS sequence"/>
</dbReference>
<evidence type="ECO:0000256" key="8">
    <source>
        <dbReference type="ARBA" id="ARBA00039113"/>
    </source>
</evidence>
<proteinExistence type="inferred from homology"/>
<keyword evidence="4" id="KW-0479">Metal-binding</keyword>
<dbReference type="InterPro" id="IPR006680">
    <property type="entry name" value="Amidohydro-rel"/>
</dbReference>
<dbReference type="NCBIfam" id="TIGR02033">
    <property type="entry name" value="D-hydantoinase"/>
    <property type="match status" value="1"/>
</dbReference>
<gene>
    <name evidence="11" type="ORF">PROFUN_04784</name>
</gene>
<feature type="domain" description="Amidohydrolase-related" evidence="10">
    <location>
        <begin position="49"/>
        <end position="434"/>
    </location>
</feature>
<comment type="catalytic activity">
    <reaction evidence="7">
        <text>5,6-dihydrouracil + H2O = 3-(carbamoylamino)propanoate + H(+)</text>
        <dbReference type="Rhea" id="RHEA:16121"/>
        <dbReference type="ChEBI" id="CHEBI:11892"/>
        <dbReference type="ChEBI" id="CHEBI:15377"/>
        <dbReference type="ChEBI" id="CHEBI:15378"/>
        <dbReference type="ChEBI" id="CHEBI:15901"/>
        <dbReference type="EC" id="3.5.2.2"/>
    </reaction>
</comment>
<dbReference type="Pfam" id="PF01979">
    <property type="entry name" value="Amidohydro_1"/>
    <property type="match status" value="1"/>
</dbReference>
<dbReference type="EMBL" id="MDYQ01000023">
    <property type="protein sequence ID" value="PRP87048.1"/>
    <property type="molecule type" value="Genomic_DNA"/>
</dbReference>
<sequence>MSQSSILIRGGTVVNEDASSRSDVLIENGLISAVGVDLKAPEGAEIIDGGIDTHTHCQLPFMGTVAVDDFDIGTQAAVAGGTTMLLDFVIPAKGESLVSAYHKWRAWADPKVNCDYSFHVAVTYWNEEVAKEMETLTKEHGVNSFKSFMAYKGVYQLNDGELFNVFQKCKELGALAQVHAENGDAVSEGSAKLLRLGVHGPEGHMLSRPEEVEAEATQRAVMIANRVNTPIYIVHVMSKAAAEVIVQNRREGKRVYGEPIAAGLGTDGSHCFHCNWRHAAAYVMGPPLRPDPTVKEHLMRLLATNDLQCVGTDNCTFNADQKALGKDDFTKIPNGVNGIEDRMAIVWEKGVVPGILTPNEFVRATSSSAAKIFNLYPRKGRIAPGSDADVVVWNGDASRVISAKTHHHAVDFNIFEGMKVHGIAEVTISRGRVVFRDGVLHTMKGSGRYIDRPCFGPPFDGIEARDKDRDERKLKVEREPYTGPVVKDLGVLRVYSQEFLRSVDREAVLLL</sequence>
<comment type="cofactor">
    <cofactor evidence="1">
        <name>Zn(2+)</name>
        <dbReference type="ChEBI" id="CHEBI:29105"/>
    </cofactor>
</comment>
<dbReference type="SUPFAM" id="SSF51556">
    <property type="entry name" value="Metallo-dependent hydrolases"/>
    <property type="match status" value="1"/>
</dbReference>
<comment type="caution">
    <text evidence="11">The sequence shown here is derived from an EMBL/GenBank/DDBJ whole genome shotgun (WGS) entry which is preliminary data.</text>
</comment>
<keyword evidence="5" id="KW-0378">Hydrolase</keyword>
<dbReference type="FunCoup" id="A0A2P6NT45">
    <property type="interactions" value="25"/>
</dbReference>
<dbReference type="InterPro" id="IPR011059">
    <property type="entry name" value="Metal-dep_hydrolase_composite"/>
</dbReference>
<evidence type="ECO:0000259" key="10">
    <source>
        <dbReference type="Pfam" id="PF01979"/>
    </source>
</evidence>
<dbReference type="SUPFAM" id="SSF51338">
    <property type="entry name" value="Composite domain of metallo-dependent hydrolases"/>
    <property type="match status" value="2"/>
</dbReference>
<dbReference type="CDD" id="cd01314">
    <property type="entry name" value="D-HYD"/>
    <property type="match status" value="1"/>
</dbReference>
<evidence type="ECO:0000256" key="5">
    <source>
        <dbReference type="ARBA" id="ARBA00022801"/>
    </source>
</evidence>
<protein>
    <recommendedName>
        <fullName evidence="8">dihydropyrimidinase</fullName>
        <ecNumber evidence="8">3.5.2.2</ecNumber>
    </recommendedName>
</protein>
<evidence type="ECO:0000313" key="11">
    <source>
        <dbReference type="EMBL" id="PRP87048.1"/>
    </source>
</evidence>
<evidence type="ECO:0000256" key="3">
    <source>
        <dbReference type="ARBA" id="ARBA00011881"/>
    </source>
</evidence>
<comment type="similarity">
    <text evidence="2">Belongs to the metallo-dependent hydrolases superfamily. Hydantoinase/dihydropyrimidinase family.</text>
</comment>
<evidence type="ECO:0000256" key="1">
    <source>
        <dbReference type="ARBA" id="ARBA00001947"/>
    </source>
</evidence>
<keyword evidence="12" id="KW-1185">Reference proteome</keyword>
<evidence type="ECO:0000256" key="7">
    <source>
        <dbReference type="ARBA" id="ARBA00036696"/>
    </source>
</evidence>